<dbReference type="InterPro" id="IPR016024">
    <property type="entry name" value="ARM-type_fold"/>
</dbReference>
<dbReference type="PANTHER" id="PTHR11223:SF3">
    <property type="entry name" value="EXPORTIN-5"/>
    <property type="match status" value="1"/>
</dbReference>
<dbReference type="GO" id="GO:0005737">
    <property type="term" value="C:cytoplasm"/>
    <property type="evidence" value="ECO:0007669"/>
    <property type="project" value="EnsemblFungi"/>
</dbReference>
<dbReference type="GO" id="GO:0006611">
    <property type="term" value="P:protein export from nucleus"/>
    <property type="evidence" value="ECO:0007669"/>
    <property type="project" value="EnsemblFungi"/>
</dbReference>
<evidence type="ECO:0000313" key="4">
    <source>
        <dbReference type="Proteomes" id="UP000094336"/>
    </source>
</evidence>
<reference evidence="4" key="1">
    <citation type="submission" date="2016-05" db="EMBL/GenBank/DDBJ databases">
        <title>Comparative genomics of biotechnologically important yeasts.</title>
        <authorList>
            <consortium name="DOE Joint Genome Institute"/>
            <person name="Riley R."/>
            <person name="Haridas S."/>
            <person name="Wolfe K.H."/>
            <person name="Lopes M.R."/>
            <person name="Hittinger C.T."/>
            <person name="Goker M."/>
            <person name="Salamov A."/>
            <person name="Wisecaver J."/>
            <person name="Long T.M."/>
            <person name="Aerts A.L."/>
            <person name="Barry K."/>
            <person name="Choi C."/>
            <person name="Clum A."/>
            <person name="Coughlan A.Y."/>
            <person name="Deshpande S."/>
            <person name="Douglass A.P."/>
            <person name="Hanson S.J."/>
            <person name="Klenk H.-P."/>
            <person name="Labutti K."/>
            <person name="Lapidus A."/>
            <person name="Lindquist E."/>
            <person name="Lipzen A."/>
            <person name="Meier-Kolthoff J.P."/>
            <person name="Ohm R.A."/>
            <person name="Otillar R.P."/>
            <person name="Pangilinan J."/>
            <person name="Peng Y."/>
            <person name="Rokas A."/>
            <person name="Rosa C.A."/>
            <person name="Scheuner C."/>
            <person name="Sibirny A.A."/>
            <person name="Slot J.C."/>
            <person name="Stielow J.B."/>
            <person name="Sun H."/>
            <person name="Kurtzman C.P."/>
            <person name="Blackwell M."/>
            <person name="Grigoriev I.V."/>
            <person name="Jeffries T.W."/>
        </authorList>
    </citation>
    <scope>NUCLEOTIDE SEQUENCE [LARGE SCALE GENOMIC DNA]</scope>
    <source>
        <strain evidence="4">NRRL Y-12698</strain>
    </source>
</reference>
<dbReference type="GeneID" id="30150207"/>
<dbReference type="EMBL" id="KV454429">
    <property type="protein sequence ID" value="ODQ80737.1"/>
    <property type="molecule type" value="Genomic_DNA"/>
</dbReference>
<sequence length="1226" mass="140365">MDTNAVSQIVSALSVVHAPKSTNDARREAQVFLERIKQEEELPFWGYQLALPDNGHDFIVRYFGLSLIYNSVSHKYALYDSQKAIAVRHWIVELANKLGDADPHYMKEKIADLWVSVAKRCWGNFLILAAAAGDDAAITISAQNAADGWSDMDANLLALWNNTKGTRELLLIIFRTLFEDIYLLDDPIAAKRSNVLPALCSEVVTSEEILNQHYEVNQNVRLCRASTEGWLHRWAEFLGVCLQGDAEDAETTGYIAKILETLKTCLHWVIPTMVRQENLLEKLSTGILMASTNIKVKTLATDCLHSLFTRVYSNPADFEAIVGSVFTTEGIRSLSQVFHAVEAPGETIDEQQYVFLKKLVEMVVSLSEHLNNASRANQLPKNADFESYLRLVLATTNHESVIVSGLSLQFWTSLLRIDDMSQKPEVQTILPELLECAGNRFLNYEDISDDHIAKRYLELDFDSHSDSHSFLSNYKRFIDDIVRITVCKQPEHGLAWLENRLNMFFSLEIGQKAMTSTKLTIHEDAYIYGFAQFSIIEALLKGISRWRIWYTTAEDKEQKQEQLNKQVESLGERLLALTINDPLTLRKQIQTLVQFAPLLKDTSSLVFRILERTLHVATYEYPGSISDEDKEIVRDLRTSCGTELNRLAYIMPESLRLILDDLENVIATILTSNKVSEHESVSFKSFLLIVALRSNIEDKHRRFAQIVDPEIAAWAAPETMKGLSDLHWFMERLGIVKIAEYFRSRNITANTNLLEAQMDERGRELRSELKSHWSSIFPIRATRIFVQYSIERIERGSDEFLDLLLLWKPRIQPILPHILQLMSQIQAYHNPENWKDLPEEVQSFVRYTTLERFWQEGISIQSKESFMDENVRAMHTLRDFADSVGHSIRYTREYVFLTIASISQLDDTFYEVPNIASLLWNAVAGDTSGVTMHSWRHMINLVLRNLVKNCPVSQVASFMGELLPLVLPQLDALLMQRWEKIYEIGLKLDGTEDDQALSEEMMEEHMLRQLTYVVDRFIIDLVGQLSSRCTLSDRQKAIRKLMFNEATILAPFLQLCCHLILVKDSKCCFNTVLVVRFIMDEVTLKDDEVDKYLCDHLMKALLSVLTDDYFADAHSEAAYALITLYVKLRSKSNYPLRVLSEQLPSLPSSKFAQFENTLATSSSLRLQRSALLELLATLKEKDEGSAKQQRKKELENASARRRKKNEDVMDDPYMENGALAALFDET</sequence>
<feature type="domain" description="Exportin-5 C-terminal" evidence="2">
    <location>
        <begin position="350"/>
        <end position="1181"/>
    </location>
</feature>
<gene>
    <name evidence="3" type="ORF">BABINDRAFT_60791</name>
</gene>
<feature type="compositionally biased region" description="Basic and acidic residues" evidence="1">
    <location>
        <begin position="1182"/>
        <end position="1195"/>
    </location>
</feature>
<protein>
    <recommendedName>
        <fullName evidence="2">Exportin-5 C-terminal domain-containing protein</fullName>
    </recommendedName>
</protein>
<dbReference type="GO" id="GO:0071528">
    <property type="term" value="P:tRNA re-export from nucleus"/>
    <property type="evidence" value="ECO:0007669"/>
    <property type="project" value="EnsemblFungi"/>
</dbReference>
<keyword evidence="4" id="KW-1185">Reference proteome</keyword>
<dbReference type="Pfam" id="PF19273">
    <property type="entry name" value="Exportin-5"/>
    <property type="match status" value="1"/>
</dbReference>
<dbReference type="InterPro" id="IPR045478">
    <property type="entry name" value="Exportin-5_C"/>
</dbReference>
<proteinExistence type="predicted"/>
<dbReference type="Proteomes" id="UP000094336">
    <property type="component" value="Unassembled WGS sequence"/>
</dbReference>
<organism evidence="3 4">
    <name type="scientific">Babjeviella inositovora NRRL Y-12698</name>
    <dbReference type="NCBI Taxonomy" id="984486"/>
    <lineage>
        <taxon>Eukaryota</taxon>
        <taxon>Fungi</taxon>
        <taxon>Dikarya</taxon>
        <taxon>Ascomycota</taxon>
        <taxon>Saccharomycotina</taxon>
        <taxon>Pichiomycetes</taxon>
        <taxon>Serinales incertae sedis</taxon>
        <taxon>Babjeviella</taxon>
    </lineage>
</organism>
<dbReference type="GO" id="GO:0005634">
    <property type="term" value="C:nucleus"/>
    <property type="evidence" value="ECO:0007669"/>
    <property type="project" value="EnsemblFungi"/>
</dbReference>
<evidence type="ECO:0000259" key="2">
    <source>
        <dbReference type="Pfam" id="PF19273"/>
    </source>
</evidence>
<dbReference type="InterPro" id="IPR011989">
    <property type="entry name" value="ARM-like"/>
</dbReference>
<dbReference type="InterPro" id="IPR045065">
    <property type="entry name" value="XPO1/5"/>
</dbReference>
<evidence type="ECO:0000256" key="1">
    <source>
        <dbReference type="SAM" id="MobiDB-lite"/>
    </source>
</evidence>
<dbReference type="Gene3D" id="1.25.10.10">
    <property type="entry name" value="Leucine-rich Repeat Variant"/>
    <property type="match status" value="1"/>
</dbReference>
<dbReference type="AlphaFoldDB" id="A0A1E3QUV9"/>
<dbReference type="SUPFAM" id="SSF48371">
    <property type="entry name" value="ARM repeat"/>
    <property type="match status" value="1"/>
</dbReference>
<dbReference type="GO" id="GO:0003723">
    <property type="term" value="F:RNA binding"/>
    <property type="evidence" value="ECO:0007669"/>
    <property type="project" value="TreeGrafter"/>
</dbReference>
<dbReference type="GO" id="GO:0005049">
    <property type="term" value="F:nuclear export signal receptor activity"/>
    <property type="evidence" value="ECO:0007669"/>
    <property type="project" value="EnsemblFungi"/>
</dbReference>
<dbReference type="RefSeq" id="XP_018986065.1">
    <property type="nucleotide sequence ID" value="XM_019132354.1"/>
</dbReference>
<accession>A0A1E3QUV9</accession>
<evidence type="ECO:0000313" key="3">
    <source>
        <dbReference type="EMBL" id="ODQ80737.1"/>
    </source>
</evidence>
<dbReference type="GO" id="GO:0042565">
    <property type="term" value="C:RNA nuclear export complex"/>
    <property type="evidence" value="ECO:0007669"/>
    <property type="project" value="TreeGrafter"/>
</dbReference>
<dbReference type="OrthoDB" id="2215036at2759"/>
<dbReference type="STRING" id="984486.A0A1E3QUV9"/>
<name>A0A1E3QUV9_9ASCO</name>
<feature type="region of interest" description="Disordered" evidence="1">
    <location>
        <begin position="1182"/>
        <end position="1212"/>
    </location>
</feature>
<dbReference type="PANTHER" id="PTHR11223">
    <property type="entry name" value="EXPORTIN 1/5"/>
    <property type="match status" value="1"/>
</dbReference>